<dbReference type="Gene3D" id="3.30.530.20">
    <property type="match status" value="1"/>
</dbReference>
<dbReference type="AlphaFoldDB" id="A0A7G7BTS2"/>
<accession>A0A7G7BTS2</accession>
<gene>
    <name evidence="1" type="ORF">F0344_32735</name>
</gene>
<dbReference type="KEGG" id="sfiy:F0344_32735"/>
<keyword evidence="2" id="KW-1185">Reference proteome</keyword>
<dbReference type="Proteomes" id="UP000515307">
    <property type="component" value="Chromosome"/>
</dbReference>
<dbReference type="InterPro" id="IPR019587">
    <property type="entry name" value="Polyketide_cyclase/dehydratase"/>
</dbReference>
<protein>
    <submittedName>
        <fullName evidence="1">SRPBCC family protein</fullName>
    </submittedName>
</protein>
<reference evidence="2" key="1">
    <citation type="submission" date="2019-10" db="EMBL/GenBank/DDBJ databases">
        <title>Antimicrobial potential of Antarctic Bacteria.</title>
        <authorList>
            <person name="Benaud N."/>
            <person name="Edwards R.J."/>
            <person name="Ferrari B.C."/>
        </authorList>
    </citation>
    <scope>NUCLEOTIDE SEQUENCE [LARGE SCALE GENOMIC DNA]</scope>
    <source>
        <strain evidence="2">NBSH44</strain>
    </source>
</reference>
<dbReference type="InterPro" id="IPR023393">
    <property type="entry name" value="START-like_dom_sf"/>
</dbReference>
<evidence type="ECO:0000313" key="2">
    <source>
        <dbReference type="Proteomes" id="UP000515307"/>
    </source>
</evidence>
<dbReference type="RefSeq" id="WP_185302194.1">
    <property type="nucleotide sequence ID" value="NZ_CP045702.1"/>
</dbReference>
<organism evidence="1 2">
    <name type="scientific">Streptomyces finlayi</name>
    <dbReference type="NCBI Taxonomy" id="67296"/>
    <lineage>
        <taxon>Bacteria</taxon>
        <taxon>Bacillati</taxon>
        <taxon>Actinomycetota</taxon>
        <taxon>Actinomycetes</taxon>
        <taxon>Kitasatosporales</taxon>
        <taxon>Streptomycetaceae</taxon>
        <taxon>Streptomyces</taxon>
    </lineage>
</organism>
<dbReference type="SUPFAM" id="SSF55961">
    <property type="entry name" value="Bet v1-like"/>
    <property type="match status" value="1"/>
</dbReference>
<dbReference type="EMBL" id="CP045702">
    <property type="protein sequence ID" value="QNE78737.1"/>
    <property type="molecule type" value="Genomic_DNA"/>
</dbReference>
<dbReference type="Pfam" id="PF10604">
    <property type="entry name" value="Polyketide_cyc2"/>
    <property type="match status" value="1"/>
</dbReference>
<name>A0A7G7BTS2_9ACTN</name>
<proteinExistence type="predicted"/>
<evidence type="ECO:0000313" key="1">
    <source>
        <dbReference type="EMBL" id="QNE78737.1"/>
    </source>
</evidence>
<sequence length="159" mass="17362">MARRLRPVGLDFVASAPLRLVFASELSAPPEVVYRALAEDVESWPGWFTSVTDARPADGGAGRVVRLKGGTVFRETIVAREPGERYAYRVDETNAPGMTALLEEWRLTPAVTGTRVQWTFATDGGTLFRFGLRLGRAGLGRAFRGAVRNLGRRLDQAAA</sequence>
<dbReference type="CDD" id="cd07821">
    <property type="entry name" value="PYR_PYL_RCAR_like"/>
    <property type="match status" value="1"/>
</dbReference>